<dbReference type="EMBL" id="UINC01158601">
    <property type="protein sequence ID" value="SVD56230.1"/>
    <property type="molecule type" value="Genomic_DNA"/>
</dbReference>
<name>A0A382WCK5_9ZZZZ</name>
<feature type="transmembrane region" description="Helical" evidence="1">
    <location>
        <begin position="20"/>
        <end position="40"/>
    </location>
</feature>
<sequence>MNTFRVSSSESFDKKKYPVLITIVFFLITAYISFFHHGFWTVFDQDGLFYLSAGRQIIAGV</sequence>
<reference evidence="2" key="1">
    <citation type="submission" date="2018-05" db="EMBL/GenBank/DDBJ databases">
        <authorList>
            <person name="Lanie J.A."/>
            <person name="Ng W.-L."/>
            <person name="Kazmierczak K.M."/>
            <person name="Andrzejewski T.M."/>
            <person name="Davidsen T.M."/>
            <person name="Wayne K.J."/>
            <person name="Tettelin H."/>
            <person name="Glass J.I."/>
            <person name="Rusch D."/>
            <person name="Podicherti R."/>
            <person name="Tsui H.-C.T."/>
            <person name="Winkler M.E."/>
        </authorList>
    </citation>
    <scope>NUCLEOTIDE SEQUENCE</scope>
</reference>
<evidence type="ECO:0000313" key="2">
    <source>
        <dbReference type="EMBL" id="SVD56230.1"/>
    </source>
</evidence>
<evidence type="ECO:0000256" key="1">
    <source>
        <dbReference type="SAM" id="Phobius"/>
    </source>
</evidence>
<accession>A0A382WCK5</accession>
<keyword evidence="1" id="KW-0472">Membrane</keyword>
<dbReference type="AlphaFoldDB" id="A0A382WCK5"/>
<proteinExistence type="predicted"/>
<keyword evidence="1" id="KW-1133">Transmembrane helix</keyword>
<keyword evidence="1" id="KW-0812">Transmembrane</keyword>
<protein>
    <submittedName>
        <fullName evidence="2">Uncharacterized protein</fullName>
    </submittedName>
</protein>
<gene>
    <name evidence="2" type="ORF">METZ01_LOCUS409084</name>
</gene>
<organism evidence="2">
    <name type="scientific">marine metagenome</name>
    <dbReference type="NCBI Taxonomy" id="408172"/>
    <lineage>
        <taxon>unclassified sequences</taxon>
        <taxon>metagenomes</taxon>
        <taxon>ecological metagenomes</taxon>
    </lineage>
</organism>
<feature type="non-terminal residue" evidence="2">
    <location>
        <position position="61"/>
    </location>
</feature>